<feature type="compositionally biased region" description="Polar residues" evidence="3">
    <location>
        <begin position="929"/>
        <end position="945"/>
    </location>
</feature>
<evidence type="ECO:0000313" key="4">
    <source>
        <dbReference type="EMBL" id="KAK0314951.1"/>
    </source>
</evidence>
<comment type="caution">
    <text evidence="4">The sequence shown here is derived from an EMBL/GenBank/DDBJ whole genome shotgun (WGS) entry which is preliminary data.</text>
</comment>
<feature type="region of interest" description="Disordered" evidence="3">
    <location>
        <begin position="913"/>
        <end position="966"/>
    </location>
</feature>
<sequence length="1856" mass="204651">MSTKVAPWLQGLDEAWEAPASIPASAHISSASHDATSLRRNSSRVPRRSLSGLPSSMSSQKTASDATTQIKRSPLAALVNTNANTMRKQQGTMRQTGTRSVSEASDGSLLLCGTVQQRSKSASPAKKQETLEWKKRLVGGQVGYGDQTELFGPSGLENIFARSKGQENEEPRPKNRMRWMPRTGAAMPSSPPPWPSSEGPQADESYDEASAQDLEDSRLNEDSFDEQEWDGSLRSNPFDLENIDELVEKSSPETQRMHDAKDGVGNRTTSGQTELEQEDFSPVYISKHTSMNGQVNYAALDSHLVKQFKSMTVDLRHPSRELRETNLPDEQQRDDAVDQSAYTDGPGSEALPGAPDLSLSENLPTGTPPVASLGRNVEFKRGGYSAYGSFKQRPLSPSPSKVEDSAAPEESELLSPTAYRNRLPPLAPRPPPASNPPLRPTTPNPPKARSSGSPLKLFGPHDTFTSNRLLRRLSQLDPDGNLIKEEQPADQHEPISALTEKRKESAADSRNSFGSGQLDNCGFDAEITITGASDSDQDGSDRSPGSEIPVPGGRDPLDFTFEPSPDFKDTHKLKRRLSRHSVANSKGSTIEVVNGASVPLQATVEDASELDAYFQRAEQVKSFEGTKRPPTSPFKNPTPKRRRTLHASELEDGLAALNDSFHDQLQKTLSSRKRNDARPDHVQSVADADTLASRKILRPRNPTPSQRRRDQIEAELRKAAEEFAAQEPDKLEAVMEHIESSMAGSDGPPTLQQQAAVLAAEVANFTMRVHKPSGDHGERKPSITTQDFMNEAVMVMQLIRSKARPQSGLSSVEESDAEALDESLRPASSVHEAEGSLRISRPPSREGRVSGWRSAMIPQTDARVVSHLRRFQERDDTEFIADSIASLHVEDEESLNDNVVVVDEHSNIRIIVPPAHGRHGLEAEDDSRPASQRSQDSILDTQQSAGTSSGRTIGTSSTRKSENVGTLAPNAVAHLIGEQVGGMSFDKETQRWVRAKSPEKQQKERRSFLGPPSIVTSDDDPFREISDLPVDEHVELRRISSSGNTVRETISATTVTVDFESQPAQTEEDHAISTETAVPHPVIGDRSHMHRGIRHMHSSSVPSVPSKYSAFASSQQQEKVETRATSYSDEDLARMTEMGKARHQPLAYAAAQATLALRGESARVQEEVEEFTEVTFPLPGGRDVPLDISEPTVEYAYPGPAYHTAATSKTGLRDDTVLDVAQPEIRAIASPKLRQSLPRPVNVQPTEWREAPREMSLRRKTLTTAFGVEARQQSDISLVTALPGDRLLSLSLSVSRTVTKRHQSKRLEELHSSPTKANLNSTLLLSDLPDFTVHEADEQGPTERALAQRLAKHAAAEVNDRYALAVKDLVRTLTDIHEDEPYWEDVRSLDLCERSLTSLYGLEDFCTHVQRLDVSDNALTQMYGAPATTRVLDARLNQLSGLTAWGHLGNLQYLDVSGNQLDSLKGLSGLVHLRELRADGNRIATLDGIQELGGLLKLRLRGNQIQQVDLEGIQLPHLEELDLTDNDVCAVRGLECLPALHHLRLGGNLLQSGLQFQHDMPCLETLSIQRCDLESLDVSHLPNLRFLHADDNKLAGISGISSLNYLDCLSLRRQRLPAGTHISVFDHPLEARTLRLSGNTFPTLQLSTTYLNLQHLELASIGLQSLPNDFGLRMPNLRTLNLNFNALRDVRPLLNIHQLRELSVCGNRLDRLRKSVATLAKLSGLRALDLRDNLVTQGFYLPASLTSTMSETSVVRRVLRRRDSSASTTDTDTEALEHAKYYLPGGDAEQDLLHQGRLDEETRLRRRVYELLLAHSCPALERLDGLGLNRRAVCVRDRVWERLVEMGVVRKSGGPE</sequence>
<protein>
    <submittedName>
        <fullName evidence="4">Protein nud1</fullName>
    </submittedName>
</protein>
<dbReference type="PANTHER" id="PTHR47566:SF1">
    <property type="entry name" value="PROTEIN NUD1"/>
    <property type="match status" value="1"/>
</dbReference>
<gene>
    <name evidence="4" type="primary">NUD1_2</name>
    <name evidence="4" type="ORF">LTR82_012945</name>
</gene>
<dbReference type="PANTHER" id="PTHR47566">
    <property type="match status" value="1"/>
</dbReference>
<dbReference type="SMART" id="SM00365">
    <property type="entry name" value="LRR_SD22"/>
    <property type="match status" value="6"/>
</dbReference>
<name>A0AAN6FD62_9PEZI</name>
<accession>A0AAN6FD62</accession>
<evidence type="ECO:0000256" key="2">
    <source>
        <dbReference type="ARBA" id="ARBA00022737"/>
    </source>
</evidence>
<feature type="region of interest" description="Disordered" evidence="3">
    <location>
        <begin position="667"/>
        <end position="709"/>
    </location>
</feature>
<evidence type="ECO:0000313" key="5">
    <source>
        <dbReference type="Proteomes" id="UP001168146"/>
    </source>
</evidence>
<reference evidence="4" key="1">
    <citation type="submission" date="2021-12" db="EMBL/GenBank/DDBJ databases">
        <title>Black yeast isolated from Biological Soil Crust.</title>
        <authorList>
            <person name="Kurbessoian T."/>
        </authorList>
    </citation>
    <scope>NUCLEOTIDE SEQUENCE</scope>
    <source>
        <strain evidence="4">CCFEE 5208</strain>
    </source>
</reference>
<feature type="region of interest" description="Disordered" evidence="3">
    <location>
        <begin position="991"/>
        <end position="1023"/>
    </location>
</feature>
<feature type="compositionally biased region" description="Basic and acidic residues" evidence="3">
    <location>
        <begin position="991"/>
        <end position="1007"/>
    </location>
</feature>
<dbReference type="PROSITE" id="PS51450">
    <property type="entry name" value="LRR"/>
    <property type="match status" value="5"/>
</dbReference>
<feature type="region of interest" description="Disordered" evidence="3">
    <location>
        <begin position="316"/>
        <end position="583"/>
    </location>
</feature>
<dbReference type="InterPro" id="IPR032675">
    <property type="entry name" value="LRR_dom_sf"/>
</dbReference>
<feature type="compositionally biased region" description="Basic and acidic residues" evidence="3">
    <location>
        <begin position="482"/>
        <end position="507"/>
    </location>
</feature>
<dbReference type="EMBL" id="JASUXU010000054">
    <property type="protein sequence ID" value="KAK0314951.1"/>
    <property type="molecule type" value="Genomic_DNA"/>
</dbReference>
<feature type="region of interest" description="Disordered" evidence="3">
    <location>
        <begin position="159"/>
        <end position="280"/>
    </location>
</feature>
<dbReference type="GO" id="GO:1902412">
    <property type="term" value="P:regulation of mitotic cytokinesis"/>
    <property type="evidence" value="ECO:0007669"/>
    <property type="project" value="TreeGrafter"/>
</dbReference>
<feature type="compositionally biased region" description="Low complexity" evidence="3">
    <location>
        <begin position="48"/>
        <end position="59"/>
    </location>
</feature>
<feature type="compositionally biased region" description="Low complexity" evidence="3">
    <location>
        <begin position="946"/>
        <end position="958"/>
    </location>
</feature>
<dbReference type="Gene3D" id="3.80.10.10">
    <property type="entry name" value="Ribonuclease Inhibitor"/>
    <property type="match status" value="2"/>
</dbReference>
<dbReference type="GO" id="GO:0061499">
    <property type="term" value="C:outer plaque of mitotic spindle pole body"/>
    <property type="evidence" value="ECO:0007669"/>
    <property type="project" value="TreeGrafter"/>
</dbReference>
<feature type="compositionally biased region" description="Basic and acidic residues" evidence="3">
    <location>
        <begin position="316"/>
        <end position="336"/>
    </location>
</feature>
<dbReference type="Proteomes" id="UP001168146">
    <property type="component" value="Unassembled WGS sequence"/>
</dbReference>
<feature type="compositionally biased region" description="Basic and acidic residues" evidence="3">
    <location>
        <begin position="919"/>
        <end position="928"/>
    </location>
</feature>
<feature type="compositionally biased region" description="Pro residues" evidence="3">
    <location>
        <begin position="425"/>
        <end position="446"/>
    </location>
</feature>
<dbReference type="GO" id="GO:0035591">
    <property type="term" value="F:signaling adaptor activity"/>
    <property type="evidence" value="ECO:0007669"/>
    <property type="project" value="TreeGrafter"/>
</dbReference>
<evidence type="ECO:0000256" key="1">
    <source>
        <dbReference type="ARBA" id="ARBA00022614"/>
    </source>
</evidence>
<feature type="compositionally biased region" description="Basic and acidic residues" evidence="3">
    <location>
        <begin position="164"/>
        <end position="173"/>
    </location>
</feature>
<proteinExistence type="predicted"/>
<keyword evidence="1" id="KW-0433">Leucine-rich repeat</keyword>
<dbReference type="SUPFAM" id="SSF52058">
    <property type="entry name" value="L domain-like"/>
    <property type="match status" value="1"/>
</dbReference>
<keyword evidence="2" id="KW-0677">Repeat</keyword>
<feature type="compositionally biased region" description="Basic and acidic residues" evidence="3">
    <location>
        <begin position="246"/>
        <end position="264"/>
    </location>
</feature>
<organism evidence="4 5">
    <name type="scientific">Friedmanniomyces endolithicus</name>
    <dbReference type="NCBI Taxonomy" id="329885"/>
    <lineage>
        <taxon>Eukaryota</taxon>
        <taxon>Fungi</taxon>
        <taxon>Dikarya</taxon>
        <taxon>Ascomycota</taxon>
        <taxon>Pezizomycotina</taxon>
        <taxon>Dothideomycetes</taxon>
        <taxon>Dothideomycetidae</taxon>
        <taxon>Mycosphaerellales</taxon>
        <taxon>Teratosphaeriaceae</taxon>
        <taxon>Friedmanniomyces</taxon>
    </lineage>
</organism>
<feature type="region of interest" description="Disordered" evidence="3">
    <location>
        <begin position="26"/>
        <end position="72"/>
    </location>
</feature>
<dbReference type="InterPro" id="IPR003591">
    <property type="entry name" value="Leu-rich_rpt_typical-subtyp"/>
</dbReference>
<feature type="compositionally biased region" description="Polar residues" evidence="3">
    <location>
        <begin position="60"/>
        <end position="71"/>
    </location>
</feature>
<dbReference type="InterPro" id="IPR001611">
    <property type="entry name" value="Leu-rich_rpt"/>
</dbReference>
<dbReference type="Pfam" id="PF13516">
    <property type="entry name" value="LRR_6"/>
    <property type="match status" value="1"/>
</dbReference>
<feature type="compositionally biased region" description="Polar residues" evidence="3">
    <location>
        <begin position="508"/>
        <end position="518"/>
    </location>
</feature>
<dbReference type="GO" id="GO:0031028">
    <property type="term" value="P:septation initiation signaling"/>
    <property type="evidence" value="ECO:0007669"/>
    <property type="project" value="TreeGrafter"/>
</dbReference>
<dbReference type="SMART" id="SM00369">
    <property type="entry name" value="LRR_TYP"/>
    <property type="match status" value="5"/>
</dbReference>
<evidence type="ECO:0000256" key="3">
    <source>
        <dbReference type="SAM" id="MobiDB-lite"/>
    </source>
</evidence>
<feature type="region of interest" description="Disordered" evidence="3">
    <location>
        <begin position="803"/>
        <end position="852"/>
    </location>
</feature>
<dbReference type="InterPro" id="IPR052574">
    <property type="entry name" value="CDIRP"/>
</dbReference>
<feature type="region of interest" description="Disordered" evidence="3">
    <location>
        <begin position="620"/>
        <end position="648"/>
    </location>
</feature>